<dbReference type="InterPro" id="IPR011206">
    <property type="entry name" value="Citrate_lyase_beta/mcl1/mcl2"/>
</dbReference>
<dbReference type="FunFam" id="3.20.20.60:FF:000023">
    <property type="entry name" value="CitE, Citrate lyase beta subunit"/>
    <property type="match status" value="1"/>
</dbReference>
<sequence length="321" mass="34985">MMASKLRSTLRRSLLYVPASSQKMLLKSLGIKSDNMTYDLEDSVIPSMKESARTHLKTHLDGMDRNPAFMSEVAVRVNAVSTTFALEDIRMLASSPRLNAIVVPKVESAADLTFVTEALRHVAPERQAIGSSDPIKIIALIESARAVMNLSSICRASPYLDGLAFAAEDFALDLSITRTPSLKEFLYARSAIVTAARAYDMASVIDLVCTSYHGDKGVQSLEEECFGGKAMGFNGKQCIHPAQVDLVQRIFSPSEAEMEWAARVTIADEKAAGSGRGAWTLDGKMIDAPVVNKAKSIVARAEQAGLEIERLRIKYKGQEPE</sequence>
<evidence type="ECO:0000256" key="3">
    <source>
        <dbReference type="ARBA" id="ARBA00022842"/>
    </source>
</evidence>
<dbReference type="Pfam" id="PF03328">
    <property type="entry name" value="HpcH_HpaI"/>
    <property type="match status" value="1"/>
</dbReference>
<feature type="binding site" evidence="4">
    <location>
        <position position="76"/>
    </location>
    <ligand>
        <name>substrate</name>
    </ligand>
</feature>
<dbReference type="EMBL" id="JH650971">
    <property type="protein sequence ID" value="EXA46330.1"/>
    <property type="molecule type" value="Genomic_DNA"/>
</dbReference>
<keyword evidence="3 5" id="KW-0460">Magnesium</keyword>
<evidence type="ECO:0000256" key="1">
    <source>
        <dbReference type="ARBA" id="ARBA00001946"/>
    </source>
</evidence>
<evidence type="ECO:0000259" key="6">
    <source>
        <dbReference type="Pfam" id="PF03328"/>
    </source>
</evidence>
<dbReference type="PANTHER" id="PTHR32308">
    <property type="entry name" value="LYASE BETA SUBUNIT, PUTATIVE (AFU_ORTHOLOGUE AFUA_4G13030)-RELATED"/>
    <property type="match status" value="1"/>
</dbReference>
<feature type="binding site" evidence="5">
    <location>
        <position position="142"/>
    </location>
    <ligand>
        <name>Mg(2+)</name>
        <dbReference type="ChEBI" id="CHEBI:18420"/>
    </ligand>
</feature>
<evidence type="ECO:0000313" key="7">
    <source>
        <dbReference type="EMBL" id="EXA46330.1"/>
    </source>
</evidence>
<evidence type="ECO:0000256" key="2">
    <source>
        <dbReference type="ARBA" id="ARBA00022723"/>
    </source>
</evidence>
<keyword evidence="7" id="KW-0456">Lyase</keyword>
<reference evidence="7" key="2">
    <citation type="submission" date="2012-05" db="EMBL/GenBank/DDBJ databases">
        <title>Annotation of the Genome Sequence of Fusarium oxysporum HDV247.</title>
        <authorList>
            <consortium name="The Broad Institute Genomics Platform"/>
            <person name="Ma L.-J."/>
            <person name="Corby-Kistler H."/>
            <person name="Broz K."/>
            <person name="Gale L.R."/>
            <person name="Jonkers W."/>
            <person name="O'Donnell K."/>
            <person name="Ploetz R."/>
            <person name="Steinberg C."/>
            <person name="Schwartz D.C."/>
            <person name="VanEtten H."/>
            <person name="Zhou S."/>
            <person name="Young S.K."/>
            <person name="Zeng Q."/>
            <person name="Gargeya S."/>
            <person name="Fitzgerald M."/>
            <person name="Abouelleil A."/>
            <person name="Alvarado L."/>
            <person name="Chapman S.B."/>
            <person name="Gainer-Dewar J."/>
            <person name="Goldberg J."/>
            <person name="Griggs A."/>
            <person name="Gujja S."/>
            <person name="Hansen M."/>
            <person name="Howarth C."/>
            <person name="Imamovic A."/>
            <person name="Ireland A."/>
            <person name="Larimer J."/>
            <person name="McCowan C."/>
            <person name="Murphy C."/>
            <person name="Pearson M."/>
            <person name="Poon T.W."/>
            <person name="Priest M."/>
            <person name="Roberts A."/>
            <person name="Saif S."/>
            <person name="Shea T."/>
            <person name="Sykes S."/>
            <person name="Wortman J."/>
            <person name="Nusbaum C."/>
            <person name="Birren B."/>
        </authorList>
    </citation>
    <scope>NUCLEOTIDE SEQUENCE</scope>
    <source>
        <strain evidence="7">HDV247</strain>
    </source>
</reference>
<keyword evidence="2 5" id="KW-0479">Metal-binding</keyword>
<name>W9Q3D4_FUSOX</name>
<accession>W9Q3D4</accession>
<dbReference type="AlphaFoldDB" id="W9Q3D4"/>
<gene>
    <name evidence="7" type="ORF">FOVG_07051</name>
</gene>
<dbReference type="InterPro" id="IPR040442">
    <property type="entry name" value="Pyrv_kinase-like_dom_sf"/>
</dbReference>
<organism evidence="7">
    <name type="scientific">Fusarium oxysporum f. sp. pisi HDV247</name>
    <dbReference type="NCBI Taxonomy" id="1080344"/>
    <lineage>
        <taxon>Eukaryota</taxon>
        <taxon>Fungi</taxon>
        <taxon>Dikarya</taxon>
        <taxon>Ascomycota</taxon>
        <taxon>Pezizomycotina</taxon>
        <taxon>Sordariomycetes</taxon>
        <taxon>Hypocreomycetidae</taxon>
        <taxon>Hypocreales</taxon>
        <taxon>Nectriaceae</taxon>
        <taxon>Fusarium</taxon>
        <taxon>Fusarium oxysporum species complex</taxon>
    </lineage>
</organism>
<dbReference type="Proteomes" id="UP000030751">
    <property type="component" value="Unassembled WGS sequence"/>
</dbReference>
<comment type="cofactor">
    <cofactor evidence="1">
        <name>Mg(2+)</name>
        <dbReference type="ChEBI" id="CHEBI:18420"/>
    </cofactor>
</comment>
<dbReference type="InterPro" id="IPR015813">
    <property type="entry name" value="Pyrv/PenolPyrv_kinase-like_dom"/>
</dbReference>
<protein>
    <submittedName>
        <fullName evidence="7">Citrate lyase subunit beta-like protein</fullName>
    </submittedName>
</protein>
<dbReference type="GO" id="GO:0006107">
    <property type="term" value="P:oxaloacetate metabolic process"/>
    <property type="evidence" value="ECO:0007669"/>
    <property type="project" value="TreeGrafter"/>
</dbReference>
<dbReference type="PANTHER" id="PTHR32308:SF0">
    <property type="entry name" value="HPCH_HPAI ALDOLASE_CITRATE LYASE DOMAIN-CONTAINING PROTEIN"/>
    <property type="match status" value="1"/>
</dbReference>
<dbReference type="HOGENOM" id="CLU_044864_1_1_1"/>
<dbReference type="PIRSF" id="PIRSF015582">
    <property type="entry name" value="Cit_lyase_B"/>
    <property type="match status" value="1"/>
</dbReference>
<proteinExistence type="predicted"/>
<evidence type="ECO:0000256" key="5">
    <source>
        <dbReference type="PIRSR" id="PIRSR015582-2"/>
    </source>
</evidence>
<reference evidence="7" key="1">
    <citation type="submission" date="2011-10" db="EMBL/GenBank/DDBJ databases">
        <title>The Genome Sequence of Fusarium oxysporum HDV247.</title>
        <authorList>
            <consortium name="The Broad Institute Genome Sequencing Platform"/>
            <person name="Ma L.-J."/>
            <person name="Gale L.R."/>
            <person name="Schwartz D.C."/>
            <person name="Zhou S."/>
            <person name="Corby-Kistler H."/>
            <person name="Young S.K."/>
            <person name="Zeng Q."/>
            <person name="Gargeya S."/>
            <person name="Fitzgerald M."/>
            <person name="Haas B."/>
            <person name="Abouelleil A."/>
            <person name="Alvarado L."/>
            <person name="Arachchi H.M."/>
            <person name="Berlin A."/>
            <person name="Brown A."/>
            <person name="Chapman S.B."/>
            <person name="Chen Z."/>
            <person name="Dunbar C."/>
            <person name="Freedman E."/>
            <person name="Gearin G."/>
            <person name="Goldberg J."/>
            <person name="Griggs A."/>
            <person name="Gujja S."/>
            <person name="Heiman D."/>
            <person name="Howarth C."/>
            <person name="Larson L."/>
            <person name="Lui A."/>
            <person name="MacDonald P.J.P."/>
            <person name="Montmayeur A."/>
            <person name="Murphy C."/>
            <person name="Neiman D."/>
            <person name="Pearson M."/>
            <person name="Priest M."/>
            <person name="Roberts A."/>
            <person name="Saif S."/>
            <person name="Shea T."/>
            <person name="Shenoy N."/>
            <person name="Sisk P."/>
            <person name="Stolte C."/>
            <person name="Sykes S."/>
            <person name="Wortman J."/>
            <person name="Nusbaum C."/>
            <person name="Birren B."/>
        </authorList>
    </citation>
    <scope>NUCLEOTIDE SEQUENCE [LARGE SCALE GENOMIC DNA]</scope>
    <source>
        <strain evidence="7">HDV247</strain>
    </source>
</reference>
<dbReference type="Gene3D" id="3.20.20.60">
    <property type="entry name" value="Phosphoenolpyruvate-binding domains"/>
    <property type="match status" value="1"/>
</dbReference>
<dbReference type="GO" id="GO:0000287">
    <property type="term" value="F:magnesium ion binding"/>
    <property type="evidence" value="ECO:0007669"/>
    <property type="project" value="TreeGrafter"/>
</dbReference>
<dbReference type="SUPFAM" id="SSF51621">
    <property type="entry name" value="Phosphoenolpyruvate/pyruvate domain"/>
    <property type="match status" value="1"/>
</dbReference>
<feature type="binding site" evidence="4">
    <location>
        <position position="142"/>
    </location>
    <ligand>
        <name>substrate</name>
    </ligand>
</feature>
<dbReference type="InterPro" id="IPR005000">
    <property type="entry name" value="Aldolase/citrate-lyase_domain"/>
</dbReference>
<dbReference type="GO" id="GO:0016829">
    <property type="term" value="F:lyase activity"/>
    <property type="evidence" value="ECO:0007669"/>
    <property type="project" value="UniProtKB-KW"/>
</dbReference>
<feature type="domain" description="HpcH/HpaI aldolase/citrate lyase" evidence="6">
    <location>
        <begin position="12"/>
        <end position="241"/>
    </location>
</feature>
<feature type="binding site" evidence="5">
    <location>
        <position position="169"/>
    </location>
    <ligand>
        <name>Mg(2+)</name>
        <dbReference type="ChEBI" id="CHEBI:18420"/>
    </ligand>
</feature>
<evidence type="ECO:0000256" key="4">
    <source>
        <dbReference type="PIRSR" id="PIRSR015582-1"/>
    </source>
</evidence>